<protein>
    <recommendedName>
        <fullName evidence="1">C3H1-type domain-containing protein</fullName>
    </recommendedName>
</protein>
<dbReference type="EMBL" id="MN739564">
    <property type="protein sequence ID" value="QHT13229.1"/>
    <property type="molecule type" value="Genomic_DNA"/>
</dbReference>
<reference evidence="2" key="1">
    <citation type="journal article" date="2020" name="Nature">
        <title>Giant virus diversity and host interactions through global metagenomics.</title>
        <authorList>
            <person name="Schulz F."/>
            <person name="Roux S."/>
            <person name="Paez-Espino D."/>
            <person name="Jungbluth S."/>
            <person name="Walsh D.A."/>
            <person name="Denef V.J."/>
            <person name="McMahon K.D."/>
            <person name="Konstantinidis K.T."/>
            <person name="Eloe-Fadrosh E.A."/>
            <person name="Kyrpides N.C."/>
            <person name="Woyke T."/>
        </authorList>
    </citation>
    <scope>NUCLEOTIDE SEQUENCE</scope>
    <source>
        <strain evidence="2">GVMAG-M-3300023174-131</strain>
    </source>
</reference>
<feature type="domain" description="C3H1-type" evidence="1">
    <location>
        <begin position="209"/>
        <end position="236"/>
    </location>
</feature>
<proteinExistence type="predicted"/>
<dbReference type="AlphaFoldDB" id="A0A6C0DBB2"/>
<name>A0A6C0DBB2_9ZZZZ</name>
<dbReference type="InterPro" id="IPR000571">
    <property type="entry name" value="Znf_CCCH"/>
</dbReference>
<organism evidence="2">
    <name type="scientific">viral metagenome</name>
    <dbReference type="NCBI Taxonomy" id="1070528"/>
    <lineage>
        <taxon>unclassified sequences</taxon>
        <taxon>metagenomes</taxon>
        <taxon>organismal metagenomes</taxon>
    </lineage>
</organism>
<sequence length="480" mass="55850">MSKNHNNPGYIRLCAAYLYGNCNQNGPCHRGLEHRNRTQIDNRINGSYKTCDKYVNAPFCRPIKDCTNCLQQRNTLVLQSKTLTNNLKSIQEQIEINTDIVKTAKSNLDQCRYHSKNPIEINDADIKYSHALNTMNDFIDQRRVVKNNLQIIKNNVRNLPNCDHHICPIDGICNQCNFGECTNRLTCFCSHNLSERRNQLDKNENNALTQKYVICSHFRLFGNCTNVNCNYLHNGICEAFRVGNNCTDVSCTLNHFMSNNLCKEASCRMCYPNICNNFRKSIVCDNLTCRYNHYLVPPAPVVQQIEHIVKETRIIINSEQEQQLIDECGIDIDENGNEVIKMYELFNVFYRFESAIQQPVLSFQKQNKVRNNYINEEDEVEEDYEDVPRNFRHSSVNHYIIPEAVAPVINPQVIRTEPRIIRSKVLRKNKFKELDNESYWLDYSTIPIEELLSDEYINQVLAAKEITKKNPIQKENVIIS</sequence>
<evidence type="ECO:0000313" key="2">
    <source>
        <dbReference type="EMBL" id="QHT13229.1"/>
    </source>
</evidence>
<accession>A0A6C0DBB2</accession>
<dbReference type="PROSITE" id="PS50103">
    <property type="entry name" value="ZF_C3H1"/>
    <property type="match status" value="1"/>
</dbReference>
<dbReference type="GO" id="GO:0046872">
    <property type="term" value="F:metal ion binding"/>
    <property type="evidence" value="ECO:0007669"/>
    <property type="project" value="InterPro"/>
</dbReference>
<evidence type="ECO:0000259" key="1">
    <source>
        <dbReference type="PROSITE" id="PS50103"/>
    </source>
</evidence>